<dbReference type="SUPFAM" id="SSF69318">
    <property type="entry name" value="Integrin alpha N-terminal domain"/>
    <property type="match status" value="2"/>
</dbReference>
<organism evidence="3 4">
    <name type="scientific">Streptomyces olivochromogenes</name>
    <dbReference type="NCBI Taxonomy" id="1963"/>
    <lineage>
        <taxon>Bacteria</taxon>
        <taxon>Bacillati</taxon>
        <taxon>Actinomycetota</taxon>
        <taxon>Actinomycetes</taxon>
        <taxon>Kitasatosporales</taxon>
        <taxon>Streptomycetaceae</taxon>
        <taxon>Streptomyces</taxon>
    </lineage>
</organism>
<dbReference type="SUPFAM" id="SSF51126">
    <property type="entry name" value="Pectin lyase-like"/>
    <property type="match status" value="1"/>
</dbReference>
<keyword evidence="1" id="KW-0732">Signal</keyword>
<evidence type="ECO:0000313" key="4">
    <source>
        <dbReference type="Proteomes" id="UP000217446"/>
    </source>
</evidence>
<keyword evidence="4" id="KW-1185">Reference proteome</keyword>
<proteinExistence type="predicted"/>
<evidence type="ECO:0008006" key="5">
    <source>
        <dbReference type="Google" id="ProtNLM"/>
    </source>
</evidence>
<feature type="region of interest" description="Disordered" evidence="2">
    <location>
        <begin position="1"/>
        <end position="22"/>
    </location>
</feature>
<gene>
    <name evidence="3" type="ORF">SO3561_08124</name>
</gene>
<evidence type="ECO:0000313" key="3">
    <source>
        <dbReference type="EMBL" id="GAX56556.1"/>
    </source>
</evidence>
<reference evidence="4" key="1">
    <citation type="submission" date="2017-05" db="EMBL/GenBank/DDBJ databases">
        <title>Streptomyces olivochromogenes NBRC 3561 whole genome shotgun sequence.</title>
        <authorList>
            <person name="Dohra H."/>
            <person name="Kodani S."/>
        </authorList>
    </citation>
    <scope>NUCLEOTIDE SEQUENCE [LARGE SCALE GENOMIC DNA]</scope>
    <source>
        <strain evidence="4">NBRC 3561</strain>
    </source>
</reference>
<dbReference type="InterPro" id="IPR013517">
    <property type="entry name" value="FG-GAP"/>
</dbReference>
<dbReference type="Pfam" id="PF13517">
    <property type="entry name" value="FG-GAP_3"/>
    <property type="match status" value="3"/>
</dbReference>
<dbReference type="SMART" id="SM00710">
    <property type="entry name" value="PbH1"/>
    <property type="match status" value="5"/>
</dbReference>
<evidence type="ECO:0000256" key="1">
    <source>
        <dbReference type="ARBA" id="ARBA00022729"/>
    </source>
</evidence>
<dbReference type="InterPro" id="IPR011050">
    <property type="entry name" value="Pectin_lyase_fold/virulence"/>
</dbReference>
<dbReference type="Gene3D" id="2.40.128.340">
    <property type="match status" value="3"/>
</dbReference>
<dbReference type="AlphaFoldDB" id="A0A250VR38"/>
<dbReference type="PANTHER" id="PTHR46580">
    <property type="entry name" value="SENSOR KINASE-RELATED"/>
    <property type="match status" value="1"/>
</dbReference>
<dbReference type="STRING" id="1963.AQJ27_35630"/>
<dbReference type="InterPro" id="IPR028994">
    <property type="entry name" value="Integrin_alpha_N"/>
</dbReference>
<comment type="caution">
    <text evidence="3">The sequence shown here is derived from an EMBL/GenBank/DDBJ whole genome shotgun (WGS) entry which is preliminary data.</text>
</comment>
<accession>A0A250VR38</accession>
<sequence>MDTVRGPSAGAAPDGRGNAVARDGTDWNAHLAATHPIDHSFEGDSVVGFFGHRRSALGGAVAFAFGLLLGGGPAASAAPAAAPAFFINSNSQQDLFVQAIDTPDAVVRIAGNVDLDLTGRDYLPVAAGVQILGDRSQRPQGPRLFTTSFPHDLFRIGNDSDGTHSDNVRISGIRLQGAESDDPFSAVDTSDSDGIRVDSSLNVEIDHSEIDHWRGSAVNIQDSQGRIGLQNARTVWVHDNYIHHNQHPTGTICCGHGAGYGVVMGHGAYALVERNVFDYNRHAITGDGSAGDGYLAYRNLIWGGGGDNSHVWHTHEIDMHGNNSSCSYECGSAGEYMDVEYNTVWYTNGTGVKLRGTPSVGMTVSHNVFQHSNLWVGSILPIHAALDQTETGLHQSANTLDSYTGGERKYCDFDGDGVNDAFIATGITWWYQSSSLGGRWSYLNQSTTRLADVSLGDVDSDGLCDVGYPGGVFVNPGQDASSTTTTAAVSSGDFNGDGRTDMALSASDGWQGLPVNSSQGDGRFSPDIAVAGDFPRLAATPGARTYSGDFDGDGRTDLALVGAAGWTTLPVAFSNGNGTFRATKGDVGDFAAWASLPGVKPQVGDFNGDGRADIALVGGSGWSSVPVAFSNGDGTFSITNGSVDGFAGWAQMPGAQVFSGDFNHDGRADVALVGGSGWGSVPVAFSNGDGTFHITNASSVDFAGWASVPGAKIKVGDVDGDGRADISLVPGSGTPWWYTLPVAFSNGDGTFRITNSPSSDFAAWAQVSGVQVVSGDFNHDGRADVALVGGSGWGSVPVAFSNGDGTFRITNASSIDFAGWASVPGVKAQAGDFNGDGRTDVALVRGPHTPWWYTLPVEFSNGDGTFQITDTPADRFDRWASTPAHTPDPASADAQATAGV</sequence>
<name>A0A250VR38_STROL</name>
<dbReference type="InterPro" id="IPR006626">
    <property type="entry name" value="PbH1"/>
</dbReference>
<dbReference type="Proteomes" id="UP000217446">
    <property type="component" value="Unassembled WGS sequence"/>
</dbReference>
<dbReference type="EMBL" id="BDQI01000027">
    <property type="protein sequence ID" value="GAX56556.1"/>
    <property type="molecule type" value="Genomic_DNA"/>
</dbReference>
<feature type="region of interest" description="Disordered" evidence="2">
    <location>
        <begin position="877"/>
        <end position="900"/>
    </location>
</feature>
<protein>
    <recommendedName>
        <fullName evidence="5">Right handed beta helix domain-containing protein</fullName>
    </recommendedName>
</protein>
<evidence type="ECO:0000256" key="2">
    <source>
        <dbReference type="SAM" id="MobiDB-lite"/>
    </source>
</evidence>